<dbReference type="InterPro" id="IPR002815">
    <property type="entry name" value="Spo11/TopoVI_A"/>
</dbReference>
<evidence type="ECO:0000313" key="3">
    <source>
        <dbReference type="Proteomes" id="UP001142055"/>
    </source>
</evidence>
<dbReference type="PANTHER" id="PTHR10848:SF0">
    <property type="entry name" value="MEIOTIC RECOMBINATION PROTEIN SPO11"/>
    <property type="match status" value="1"/>
</dbReference>
<dbReference type="Gene3D" id="3.40.1360.10">
    <property type="match status" value="1"/>
</dbReference>
<dbReference type="GO" id="GO:0005694">
    <property type="term" value="C:chromosome"/>
    <property type="evidence" value="ECO:0007669"/>
    <property type="project" value="InterPro"/>
</dbReference>
<organism evidence="2 3">
    <name type="scientific">Blomia tropicalis</name>
    <name type="common">Mite</name>
    <dbReference type="NCBI Taxonomy" id="40697"/>
    <lineage>
        <taxon>Eukaryota</taxon>
        <taxon>Metazoa</taxon>
        <taxon>Ecdysozoa</taxon>
        <taxon>Arthropoda</taxon>
        <taxon>Chelicerata</taxon>
        <taxon>Arachnida</taxon>
        <taxon>Acari</taxon>
        <taxon>Acariformes</taxon>
        <taxon>Sarcoptiformes</taxon>
        <taxon>Astigmata</taxon>
        <taxon>Glycyphagoidea</taxon>
        <taxon>Echimyopodidae</taxon>
        <taxon>Blomia</taxon>
    </lineage>
</organism>
<dbReference type="SUPFAM" id="SSF56726">
    <property type="entry name" value="DNA topoisomerase IV, alpha subunit"/>
    <property type="match status" value="1"/>
</dbReference>
<name>A0A9Q0LYV1_BLOTA</name>
<dbReference type="InterPro" id="IPR036078">
    <property type="entry name" value="Spo11/TopoVI_A_sf"/>
</dbReference>
<proteinExistence type="predicted"/>
<evidence type="ECO:0000259" key="1">
    <source>
        <dbReference type="Pfam" id="PF21180"/>
    </source>
</evidence>
<evidence type="ECO:0000313" key="2">
    <source>
        <dbReference type="EMBL" id="KAJ6215638.1"/>
    </source>
</evidence>
<dbReference type="GO" id="GO:0003677">
    <property type="term" value="F:DNA binding"/>
    <property type="evidence" value="ECO:0007669"/>
    <property type="project" value="InterPro"/>
</dbReference>
<comment type="caution">
    <text evidence="2">The sequence shown here is derived from an EMBL/GenBank/DDBJ whole genome shotgun (WGS) entry which is preliminary data.</text>
</comment>
<sequence>MDEFHDESDGFSIQIVPQMFIDPWEYENFYGVRNFVTQVPGARPYIAKVNNMDPYAKKDIKEFLCVWKRLINLRDGLSLEINKLDKDPTPDVEASFDQAHIVSTYESNEAFFKRKYGFHARSDLIKLTLSKIDCINYITMVDFIMDIMKKGIFIPMNSLPNVICPHDDMSQSRLKMEIVTNICATVDVFKGYLNIIDTTTSRMFGNLKYSIRFADNYEVNVYDGAKDIPFNTEYIYKMETDAEFIMVVNREVFECLEELLADKFNVIMIIGEYDITTRSFVHKLSTDFLIPVFILTDSSPADLQMYNIYRFGSLSTIHEYMNVNNPSAQSIGINSSDLKEFPFIASLAKPFELADYDILESLRSLRSIINPNEMNDEFNYLQHHNKVVTIKSVLENYEHFLMESYLPSKIQAAFDCEL</sequence>
<gene>
    <name evidence="2" type="ORF">RDWZM_010138</name>
</gene>
<dbReference type="Pfam" id="PF21180">
    <property type="entry name" value="TOP6A-Spo11_Toprim"/>
    <property type="match status" value="1"/>
</dbReference>
<keyword evidence="3" id="KW-1185">Reference proteome</keyword>
<dbReference type="PANTHER" id="PTHR10848">
    <property type="entry name" value="MEIOTIC RECOMBINATION PROTEIN SPO11"/>
    <property type="match status" value="1"/>
</dbReference>
<feature type="domain" description="Topoisomerase 6 subunit A/Spo11 TOPRIM" evidence="1">
    <location>
        <begin position="244"/>
        <end position="410"/>
    </location>
</feature>
<dbReference type="EMBL" id="JAPWDV010000004">
    <property type="protein sequence ID" value="KAJ6215638.1"/>
    <property type="molecule type" value="Genomic_DNA"/>
</dbReference>
<dbReference type="InterPro" id="IPR034136">
    <property type="entry name" value="TOPRIM_Topo6A/Spo11"/>
</dbReference>
<reference evidence="2" key="1">
    <citation type="submission" date="2022-12" db="EMBL/GenBank/DDBJ databases">
        <title>Genome assemblies of Blomia tropicalis.</title>
        <authorList>
            <person name="Cui Y."/>
        </authorList>
    </citation>
    <scope>NUCLEOTIDE SEQUENCE</scope>
    <source>
        <tissue evidence="2">Adult mites</tissue>
    </source>
</reference>
<dbReference type="Proteomes" id="UP001142055">
    <property type="component" value="Chromosome 4"/>
</dbReference>
<accession>A0A9Q0LYV1</accession>
<dbReference type="AlphaFoldDB" id="A0A9Q0LYV1"/>
<dbReference type="GO" id="GO:0003918">
    <property type="term" value="F:DNA topoisomerase type II (double strand cut, ATP-hydrolyzing) activity"/>
    <property type="evidence" value="ECO:0007669"/>
    <property type="project" value="InterPro"/>
</dbReference>
<protein>
    <recommendedName>
        <fullName evidence="1">Topoisomerase 6 subunit A/Spo11 TOPRIM domain-containing protein</fullName>
    </recommendedName>
</protein>